<accession>A0A2D1U618</accession>
<dbReference type="KEGG" id="pgs:CPT03_11530"/>
<proteinExistence type="predicted"/>
<dbReference type="AlphaFoldDB" id="A0A2D1U618"/>
<name>A0A2D1U618_9SPHI</name>
<evidence type="ECO:0000313" key="2">
    <source>
        <dbReference type="Proteomes" id="UP000223749"/>
    </source>
</evidence>
<evidence type="ECO:0000313" key="1">
    <source>
        <dbReference type="EMBL" id="ATP57061.1"/>
    </source>
</evidence>
<reference evidence="1 2" key="1">
    <citation type="submission" date="2017-10" db="EMBL/GenBank/DDBJ databases">
        <title>Whole genome of Pedobacter ginsengisoli T01R-27 isolated from tomato rhizosphere.</title>
        <authorList>
            <person name="Weon H.-Y."/>
            <person name="Lee S.A."/>
            <person name="Sang M.K."/>
            <person name="Song J."/>
        </authorList>
    </citation>
    <scope>NUCLEOTIDE SEQUENCE [LARGE SCALE GENOMIC DNA]</scope>
    <source>
        <strain evidence="1 2">T01R-27</strain>
    </source>
</reference>
<dbReference type="RefSeq" id="WP_099438991.1">
    <property type="nucleotide sequence ID" value="NZ_CP024091.1"/>
</dbReference>
<dbReference type="Proteomes" id="UP000223749">
    <property type="component" value="Chromosome"/>
</dbReference>
<dbReference type="OrthoDB" id="9844056at2"/>
<gene>
    <name evidence="1" type="ORF">CPT03_11530</name>
</gene>
<keyword evidence="2" id="KW-1185">Reference proteome</keyword>
<sequence length="152" mass="17771">MILKNPITGIALSESELSYFVKLKLDASWITEDWIANNVPIEEIEQFVVLHLNETKRSHRFFKNSKYKKKLKKYLVKECYLMESDKTEVYRLSDGNLILSMSCKNLLKVIQKFKNKKNAMKDIYSILNIKLVVSSCKIMSTLIEISIRSELD</sequence>
<protein>
    <submittedName>
        <fullName evidence="1">Uncharacterized protein</fullName>
    </submittedName>
</protein>
<dbReference type="EMBL" id="CP024091">
    <property type="protein sequence ID" value="ATP57061.1"/>
    <property type="molecule type" value="Genomic_DNA"/>
</dbReference>
<organism evidence="1 2">
    <name type="scientific">Pedobacter ginsengisoli</name>
    <dbReference type="NCBI Taxonomy" id="363852"/>
    <lineage>
        <taxon>Bacteria</taxon>
        <taxon>Pseudomonadati</taxon>
        <taxon>Bacteroidota</taxon>
        <taxon>Sphingobacteriia</taxon>
        <taxon>Sphingobacteriales</taxon>
        <taxon>Sphingobacteriaceae</taxon>
        <taxon>Pedobacter</taxon>
    </lineage>
</organism>